<evidence type="ECO:0000313" key="2">
    <source>
        <dbReference type="EMBL" id="QPP07837.1"/>
    </source>
</evidence>
<evidence type="ECO:0000259" key="1">
    <source>
        <dbReference type="PROSITE" id="PS51782"/>
    </source>
</evidence>
<dbReference type="Gene3D" id="3.10.350.10">
    <property type="entry name" value="LysM domain"/>
    <property type="match status" value="2"/>
</dbReference>
<name>A0A7T1T7I3_9ACTN</name>
<dbReference type="InterPro" id="IPR036779">
    <property type="entry name" value="LysM_dom_sf"/>
</dbReference>
<dbReference type="Proteomes" id="UP000595046">
    <property type="component" value="Chromosome"/>
</dbReference>
<proteinExistence type="predicted"/>
<accession>A0A7T1T7I3</accession>
<dbReference type="EMBL" id="CP048882">
    <property type="protein sequence ID" value="QPP07837.1"/>
    <property type="molecule type" value="Genomic_DNA"/>
</dbReference>
<dbReference type="Pfam" id="PF01476">
    <property type="entry name" value="LysM"/>
    <property type="match status" value="2"/>
</dbReference>
<dbReference type="CDD" id="cd00118">
    <property type="entry name" value="LysM"/>
    <property type="match status" value="2"/>
</dbReference>
<protein>
    <submittedName>
        <fullName evidence="2">LysM peptidoglycan-binding domain-containing protein</fullName>
    </submittedName>
</protein>
<keyword evidence="3" id="KW-1185">Reference proteome</keyword>
<dbReference type="KEGG" id="sbat:G4Z16_17120"/>
<feature type="domain" description="LysM" evidence="1">
    <location>
        <begin position="9"/>
        <end position="53"/>
    </location>
</feature>
<evidence type="ECO:0000313" key="3">
    <source>
        <dbReference type="Proteomes" id="UP000595046"/>
    </source>
</evidence>
<feature type="domain" description="LysM" evidence="1">
    <location>
        <begin position="62"/>
        <end position="106"/>
    </location>
</feature>
<dbReference type="InterPro" id="IPR018392">
    <property type="entry name" value="LysM"/>
</dbReference>
<dbReference type="PANTHER" id="PTHR33734">
    <property type="entry name" value="LYSM DOMAIN-CONTAINING GPI-ANCHORED PROTEIN 2"/>
    <property type="match status" value="1"/>
</dbReference>
<dbReference type="SUPFAM" id="SSF54106">
    <property type="entry name" value="LysM domain"/>
    <property type="match status" value="2"/>
</dbReference>
<dbReference type="PROSITE" id="PS51782">
    <property type="entry name" value="LYSM"/>
    <property type="match status" value="2"/>
</dbReference>
<gene>
    <name evidence="2" type="ORF">G4Z16_17120</name>
</gene>
<dbReference type="SMART" id="SM00257">
    <property type="entry name" value="LysM"/>
    <property type="match status" value="2"/>
</dbReference>
<dbReference type="AlphaFoldDB" id="A0A7T1T7I3"/>
<dbReference type="PANTHER" id="PTHR33734:SF22">
    <property type="entry name" value="MEMBRANE-BOUND LYTIC MUREIN TRANSGLYCOSYLASE D"/>
    <property type="match status" value="1"/>
</dbReference>
<reference evidence="3" key="1">
    <citation type="submission" date="2020-02" db="EMBL/GenBank/DDBJ databases">
        <title>Streptomyces sp. ASO4wet.</title>
        <authorList>
            <person name="Risdian C."/>
            <person name="Landwehr W."/>
            <person name="Schupp P."/>
            <person name="Wink J."/>
        </authorList>
    </citation>
    <scope>NUCLEOTIDE SEQUENCE [LARGE SCALE GENOMIC DNA]</scope>
    <source>
        <strain evidence="3">ASO4wet</strain>
    </source>
</reference>
<sequence length="116" mass="12783">MTTQTSNATYYVVRTGDTLSEIAEMYGTTVEQLAKWNDIPDVDVIKAGQKLIVRKSASPHETHYTVKRGDTLSEIAEMYETTVDQLAKWNNIPDVDVIKAGQKLIVAKSEHSAAAA</sequence>
<organism evidence="2 3">
    <name type="scientific">Streptomyces bathyalis</name>
    <dbReference type="NCBI Taxonomy" id="2710756"/>
    <lineage>
        <taxon>Bacteria</taxon>
        <taxon>Bacillati</taxon>
        <taxon>Actinomycetota</taxon>
        <taxon>Actinomycetes</taxon>
        <taxon>Kitasatosporales</taxon>
        <taxon>Streptomycetaceae</taxon>
        <taxon>Streptomyces</taxon>
    </lineage>
</organism>
<dbReference type="RefSeq" id="WP_197351643.1">
    <property type="nucleotide sequence ID" value="NZ_CP048882.1"/>
</dbReference>